<comment type="similarity">
    <text evidence="4">Belongs to the class I-like SAM-binding methyltransferase superfamily. Cation-independent O-methyltransferase family. COMT subfamily.</text>
</comment>
<dbReference type="Gene3D" id="1.10.10.10">
    <property type="entry name" value="Winged helix-like DNA-binding domain superfamily/Winged helix DNA-binding domain"/>
    <property type="match status" value="1"/>
</dbReference>
<evidence type="ECO:0000256" key="3">
    <source>
        <dbReference type="ARBA" id="ARBA00022691"/>
    </source>
</evidence>
<keyword evidence="1" id="KW-0489">Methyltransferase</keyword>
<dbReference type="SUPFAM" id="SSF46785">
    <property type="entry name" value="Winged helix' DNA-binding domain"/>
    <property type="match status" value="1"/>
</dbReference>
<sequence length="356" mass="39032">MEGVEKSEAAYVDDEIAQAQVKIWRILFGFTEMAAAKCAVELGIPDILENHGDPMTLSQLSSALNCSSTALFRIMRFLMNRGIFQEKITKQGSMGYAQTALSRLLTKDGNESLASMLLFQSSSAIIAPWHYLSSRVLDDKTSAFVRAHGMDIWQHGAENPDDAKLLDEAMASDTRRTIPAVLEGCPEIFDGLSSVVNVGGGDGTALRILIKACPWIRGINFDLPRVVAAAPECEGMEHVGGDMFTSVPKANAAFLKWILHDWNDDECIQILKNCREAISEYGSAGKVIIVEAVIEEKGGDELKDGGLVLDMVMLAQTDKGKERTAEEWTYVLREAGFTRHTIKNIQSVLSVIEAFP</sequence>
<dbReference type="PANTHER" id="PTHR11746">
    <property type="entry name" value="O-METHYLTRANSFERASE"/>
    <property type="match status" value="1"/>
</dbReference>
<dbReference type="InterPro" id="IPR036390">
    <property type="entry name" value="WH_DNA-bd_sf"/>
</dbReference>
<name>A0AAF0W9H7_DAUCS</name>
<dbReference type="PIRSF" id="PIRSF005739">
    <property type="entry name" value="O-mtase"/>
    <property type="match status" value="1"/>
</dbReference>
<evidence type="ECO:0000256" key="1">
    <source>
        <dbReference type="ARBA" id="ARBA00022603"/>
    </source>
</evidence>
<dbReference type="GO" id="GO:0032259">
    <property type="term" value="P:methylation"/>
    <property type="evidence" value="ECO:0007669"/>
    <property type="project" value="UniProtKB-KW"/>
</dbReference>
<dbReference type="SUPFAM" id="SSF53335">
    <property type="entry name" value="S-adenosyl-L-methionine-dependent methyltransferases"/>
    <property type="match status" value="1"/>
</dbReference>
<reference evidence="8" key="1">
    <citation type="journal article" date="2016" name="Nat. Genet.">
        <title>A high-quality carrot genome assembly provides new insights into carotenoid accumulation and asterid genome evolution.</title>
        <authorList>
            <person name="Iorizzo M."/>
            <person name="Ellison S."/>
            <person name="Senalik D."/>
            <person name="Zeng P."/>
            <person name="Satapoomin P."/>
            <person name="Huang J."/>
            <person name="Bowman M."/>
            <person name="Iovene M."/>
            <person name="Sanseverino W."/>
            <person name="Cavagnaro P."/>
            <person name="Yildiz M."/>
            <person name="Macko-Podgorni A."/>
            <person name="Moranska E."/>
            <person name="Grzebelus E."/>
            <person name="Grzebelus D."/>
            <person name="Ashrafi H."/>
            <person name="Zheng Z."/>
            <person name="Cheng S."/>
            <person name="Spooner D."/>
            <person name="Van Deynze A."/>
            <person name="Simon P."/>
        </authorList>
    </citation>
    <scope>NUCLEOTIDE SEQUENCE</scope>
    <source>
        <tissue evidence="8">Leaf</tissue>
    </source>
</reference>
<dbReference type="InterPro" id="IPR012967">
    <property type="entry name" value="COMT_dimerisation"/>
</dbReference>
<dbReference type="FunFam" id="1.10.10.10:FF:000836">
    <property type="entry name" value="O-methyltransferase family protein"/>
    <property type="match status" value="1"/>
</dbReference>
<dbReference type="KEGG" id="dcr:108215408"/>
<evidence type="ECO:0000313" key="8">
    <source>
        <dbReference type="EMBL" id="WOG84198.1"/>
    </source>
</evidence>
<dbReference type="PROSITE" id="PS51683">
    <property type="entry name" value="SAM_OMT_II"/>
    <property type="match status" value="1"/>
</dbReference>
<proteinExistence type="inferred from homology"/>
<gene>
    <name evidence="8" type="ORF">DCAR_0103379</name>
</gene>
<evidence type="ECO:0000259" key="6">
    <source>
        <dbReference type="Pfam" id="PF00891"/>
    </source>
</evidence>
<dbReference type="Proteomes" id="UP000077755">
    <property type="component" value="Chromosome 1"/>
</dbReference>
<dbReference type="InterPro" id="IPR036388">
    <property type="entry name" value="WH-like_DNA-bd_sf"/>
</dbReference>
<dbReference type="InterPro" id="IPR029063">
    <property type="entry name" value="SAM-dependent_MTases_sf"/>
</dbReference>
<evidence type="ECO:0008006" key="10">
    <source>
        <dbReference type="Google" id="ProtNLM"/>
    </source>
</evidence>
<feature type="domain" description="O-methyltransferase dimerisation" evidence="7">
    <location>
        <begin position="24"/>
        <end position="107"/>
    </location>
</feature>
<evidence type="ECO:0000256" key="5">
    <source>
        <dbReference type="PIRSR" id="PIRSR005739-1"/>
    </source>
</evidence>
<dbReference type="GO" id="GO:0008171">
    <property type="term" value="F:O-methyltransferase activity"/>
    <property type="evidence" value="ECO:0007669"/>
    <property type="project" value="InterPro"/>
</dbReference>
<feature type="active site" description="Proton acceptor" evidence="5">
    <location>
        <position position="260"/>
    </location>
</feature>
<dbReference type="Gene3D" id="3.40.50.150">
    <property type="entry name" value="Vaccinia Virus protein VP39"/>
    <property type="match status" value="1"/>
</dbReference>
<accession>A0AAF0W9H7</accession>
<keyword evidence="2" id="KW-0808">Transferase</keyword>
<protein>
    <recommendedName>
        <fullName evidence="10">O-methyltransferase domain-containing protein</fullName>
    </recommendedName>
</protein>
<keyword evidence="3" id="KW-0949">S-adenosyl-L-methionine</keyword>
<evidence type="ECO:0000256" key="2">
    <source>
        <dbReference type="ARBA" id="ARBA00022679"/>
    </source>
</evidence>
<dbReference type="GO" id="GO:0046983">
    <property type="term" value="F:protein dimerization activity"/>
    <property type="evidence" value="ECO:0007669"/>
    <property type="project" value="InterPro"/>
</dbReference>
<dbReference type="FunFam" id="3.40.50.150:FF:000294">
    <property type="entry name" value="O-methyltransferase family protein"/>
    <property type="match status" value="1"/>
</dbReference>
<evidence type="ECO:0000259" key="7">
    <source>
        <dbReference type="Pfam" id="PF08100"/>
    </source>
</evidence>
<dbReference type="AlphaFoldDB" id="A0AAF0W9H7"/>
<evidence type="ECO:0000256" key="4">
    <source>
        <dbReference type="ARBA" id="ARBA00034481"/>
    </source>
</evidence>
<dbReference type="Pfam" id="PF08100">
    <property type="entry name" value="Dimerisation"/>
    <property type="match status" value="1"/>
</dbReference>
<evidence type="ECO:0000313" key="9">
    <source>
        <dbReference type="Proteomes" id="UP000077755"/>
    </source>
</evidence>
<keyword evidence="9" id="KW-1185">Reference proteome</keyword>
<feature type="domain" description="O-methyltransferase C-terminal" evidence="6">
    <location>
        <begin position="129"/>
        <end position="337"/>
    </location>
</feature>
<dbReference type="EMBL" id="CP093343">
    <property type="protein sequence ID" value="WOG84198.1"/>
    <property type="molecule type" value="Genomic_DNA"/>
</dbReference>
<reference evidence="8" key="2">
    <citation type="submission" date="2022-03" db="EMBL/GenBank/DDBJ databases">
        <title>Draft title - Genomic analysis of global carrot germplasm unveils the trajectory of domestication and the origin of high carotenoid orange carrot.</title>
        <authorList>
            <person name="Iorizzo M."/>
            <person name="Ellison S."/>
            <person name="Senalik D."/>
            <person name="Macko-Podgorni A."/>
            <person name="Grzebelus D."/>
            <person name="Bostan H."/>
            <person name="Rolling W."/>
            <person name="Curaba J."/>
            <person name="Simon P."/>
        </authorList>
    </citation>
    <scope>NUCLEOTIDE SEQUENCE</scope>
    <source>
        <tissue evidence="8">Leaf</tissue>
    </source>
</reference>
<organism evidence="8 9">
    <name type="scientific">Daucus carota subsp. sativus</name>
    <name type="common">Carrot</name>
    <dbReference type="NCBI Taxonomy" id="79200"/>
    <lineage>
        <taxon>Eukaryota</taxon>
        <taxon>Viridiplantae</taxon>
        <taxon>Streptophyta</taxon>
        <taxon>Embryophyta</taxon>
        <taxon>Tracheophyta</taxon>
        <taxon>Spermatophyta</taxon>
        <taxon>Magnoliopsida</taxon>
        <taxon>eudicotyledons</taxon>
        <taxon>Gunneridae</taxon>
        <taxon>Pentapetalae</taxon>
        <taxon>asterids</taxon>
        <taxon>campanulids</taxon>
        <taxon>Apiales</taxon>
        <taxon>Apiaceae</taxon>
        <taxon>Apioideae</taxon>
        <taxon>Scandiceae</taxon>
        <taxon>Daucinae</taxon>
        <taxon>Daucus</taxon>
        <taxon>Daucus sect. Daucus</taxon>
    </lineage>
</organism>
<dbReference type="InterPro" id="IPR016461">
    <property type="entry name" value="COMT-like"/>
</dbReference>
<dbReference type="Pfam" id="PF00891">
    <property type="entry name" value="Methyltransf_2"/>
    <property type="match status" value="1"/>
</dbReference>
<dbReference type="InterPro" id="IPR001077">
    <property type="entry name" value="COMT_C"/>
</dbReference>